<proteinExistence type="predicted"/>
<dbReference type="Proteomes" id="UP000255236">
    <property type="component" value="Unassembled WGS sequence"/>
</dbReference>
<reference evidence="2" key="1">
    <citation type="submission" date="2018-06" db="EMBL/GenBank/DDBJ databases">
        <authorList>
            <consortium name="Pathogen Informatics"/>
            <person name="Doyle S."/>
        </authorList>
    </citation>
    <scope>NUCLEOTIDE SEQUENCE [LARGE SCALE GENOMIC DNA]</scope>
    <source>
        <strain evidence="2">NCTC11063</strain>
    </source>
</reference>
<feature type="transmembrane region" description="Helical" evidence="1">
    <location>
        <begin position="6"/>
        <end position="24"/>
    </location>
</feature>
<name>A0A380L388_9STRE</name>
<protein>
    <submittedName>
        <fullName evidence="2">Uncharacterized protein</fullName>
    </submittedName>
</protein>
<feature type="transmembrane region" description="Helical" evidence="1">
    <location>
        <begin position="247"/>
        <end position="266"/>
    </location>
</feature>
<evidence type="ECO:0000256" key="1">
    <source>
        <dbReference type="SAM" id="Phobius"/>
    </source>
</evidence>
<feature type="transmembrane region" description="Helical" evidence="1">
    <location>
        <begin position="137"/>
        <end position="157"/>
    </location>
</feature>
<keyword evidence="3" id="KW-1185">Reference proteome</keyword>
<evidence type="ECO:0000313" key="2">
    <source>
        <dbReference type="EMBL" id="SUN79724.1"/>
    </source>
</evidence>
<feature type="transmembrane region" description="Helical" evidence="1">
    <location>
        <begin position="169"/>
        <end position="187"/>
    </location>
</feature>
<comment type="caution">
    <text evidence="2">The sequence shown here is derived from an EMBL/GenBank/DDBJ whole genome shotgun (WGS) entry which is preliminary data.</text>
</comment>
<accession>A0A380L388</accession>
<dbReference type="RefSeq" id="WP_181877600.1">
    <property type="nucleotide sequence ID" value="NZ_UHFT01000001.1"/>
</dbReference>
<keyword evidence="1" id="KW-1133">Transmembrane helix</keyword>
<dbReference type="EMBL" id="UHFT01000001">
    <property type="protein sequence ID" value="SUN79724.1"/>
    <property type="molecule type" value="Genomic_DNA"/>
</dbReference>
<feature type="transmembrane region" description="Helical" evidence="1">
    <location>
        <begin position="208"/>
        <end position="227"/>
    </location>
</feature>
<dbReference type="AlphaFoldDB" id="A0A380L388"/>
<organism evidence="2 3">
    <name type="scientific">Streptococcus milleri</name>
    <dbReference type="NCBI Taxonomy" id="33040"/>
    <lineage>
        <taxon>Bacteria</taxon>
        <taxon>Bacillati</taxon>
        <taxon>Bacillota</taxon>
        <taxon>Bacilli</taxon>
        <taxon>Lactobacillales</taxon>
        <taxon>Streptococcaceae</taxon>
        <taxon>Streptococcus</taxon>
    </lineage>
</organism>
<sequence length="287" mass="34509">MEEIIKLISAFGIGSILSAIFAFIQSNKRNQLDYITKERSEWRREMKSIIADLLDGRNRRNAISRLKAQLNPYGRTLQLDKNNYYDYYMKDGHLWDLLERFDYSRNHVNKLIQYLELLLKYDWERSKGETKAEYSDFIFKFVNSIILVFLICAFLFFKMEYYSGFNLWFSIPAVPIVFILCPYLIVNQWKYLENVVKSRINNKKCTKLYNELRILLPLLCSIFHVWILGNQLNGRWLTVDVDSYFVIRRLSLLIFVILVAWFHQYINQNYMTAEEIYINNILKKEQN</sequence>
<gene>
    <name evidence="2" type="ORF">NCTC11063_00437</name>
</gene>
<keyword evidence="1" id="KW-0812">Transmembrane</keyword>
<evidence type="ECO:0000313" key="3">
    <source>
        <dbReference type="Proteomes" id="UP000255236"/>
    </source>
</evidence>
<keyword evidence="1" id="KW-0472">Membrane</keyword>